<comment type="cofactor">
    <cofactor evidence="1 6">
        <name>NADP(+)</name>
        <dbReference type="ChEBI" id="CHEBI:58349"/>
    </cofactor>
</comment>
<evidence type="ECO:0000313" key="8">
    <source>
        <dbReference type="EMBL" id="PWR69739.1"/>
    </source>
</evidence>
<dbReference type="Gene3D" id="3.90.25.10">
    <property type="entry name" value="UDP-galactose 4-epimerase, domain 1"/>
    <property type="match status" value="1"/>
</dbReference>
<comment type="caution">
    <text evidence="8">The sequence shown here is derived from an EMBL/GenBank/DDBJ whole genome shotgun (WGS) entry which is preliminary data.</text>
</comment>
<dbReference type="Pfam" id="PF16363">
    <property type="entry name" value="GDP_Man_Dehyd"/>
    <property type="match status" value="1"/>
</dbReference>
<comment type="similarity">
    <text evidence="2 6">Belongs to the NAD(P)-dependent epimerase/dehydratase family. GDP-mannose 4,6-dehydratase subfamily.</text>
</comment>
<dbReference type="Proteomes" id="UP000245657">
    <property type="component" value="Unassembled WGS sequence"/>
</dbReference>
<proteinExistence type="inferred from homology"/>
<keyword evidence="5 6" id="KW-0456">Lyase</keyword>
<dbReference type="EMBL" id="QGMY01000019">
    <property type="protein sequence ID" value="PWR69739.1"/>
    <property type="molecule type" value="Genomic_DNA"/>
</dbReference>
<dbReference type="AlphaFoldDB" id="A0A2V2MQS2"/>
<name>A0A2V2MQS2_9EURY</name>
<dbReference type="GO" id="GO:0042351">
    <property type="term" value="P:'de novo' GDP-L-fucose biosynthetic process"/>
    <property type="evidence" value="ECO:0007669"/>
    <property type="project" value="TreeGrafter"/>
</dbReference>
<evidence type="ECO:0000256" key="4">
    <source>
        <dbReference type="ARBA" id="ARBA00022857"/>
    </source>
</evidence>
<evidence type="ECO:0000256" key="1">
    <source>
        <dbReference type="ARBA" id="ARBA00001937"/>
    </source>
</evidence>
<dbReference type="OrthoDB" id="4907at2157"/>
<dbReference type="GO" id="GO:0070401">
    <property type="term" value="F:NADP+ binding"/>
    <property type="evidence" value="ECO:0007669"/>
    <property type="project" value="UniProtKB-UniRule"/>
</dbReference>
<dbReference type="InterPro" id="IPR016040">
    <property type="entry name" value="NAD(P)-bd_dom"/>
</dbReference>
<dbReference type="HAMAP" id="MF_00955">
    <property type="entry name" value="GDP_Man_dehydratase"/>
    <property type="match status" value="1"/>
</dbReference>
<dbReference type="RefSeq" id="WP_109970220.1">
    <property type="nucleotide sequence ID" value="NZ_CP176093.1"/>
</dbReference>
<dbReference type="SUPFAM" id="SSF51735">
    <property type="entry name" value="NAD(P)-binding Rossmann-fold domains"/>
    <property type="match status" value="1"/>
</dbReference>
<dbReference type="Gene3D" id="3.40.50.720">
    <property type="entry name" value="NAD(P)-binding Rossmann-like Domain"/>
    <property type="match status" value="1"/>
</dbReference>
<evidence type="ECO:0000256" key="2">
    <source>
        <dbReference type="ARBA" id="ARBA00009263"/>
    </source>
</evidence>
<dbReference type="InterPro" id="IPR036291">
    <property type="entry name" value="NAD(P)-bd_dom_sf"/>
</dbReference>
<dbReference type="InterPro" id="IPR006368">
    <property type="entry name" value="GDP_Man_deHydtase"/>
</dbReference>
<dbReference type="PANTHER" id="PTHR43715:SF1">
    <property type="entry name" value="GDP-MANNOSE 4,6 DEHYDRATASE"/>
    <property type="match status" value="1"/>
</dbReference>
<dbReference type="CDD" id="cd05260">
    <property type="entry name" value="GDP_MD_SDR_e"/>
    <property type="match status" value="1"/>
</dbReference>
<feature type="domain" description="NAD(P)-binding" evidence="7">
    <location>
        <begin position="7"/>
        <end position="317"/>
    </location>
</feature>
<evidence type="ECO:0000259" key="7">
    <source>
        <dbReference type="Pfam" id="PF16363"/>
    </source>
</evidence>
<dbReference type="NCBIfam" id="TIGR01472">
    <property type="entry name" value="gmd"/>
    <property type="match status" value="1"/>
</dbReference>
<comment type="catalytic activity">
    <reaction evidence="6">
        <text>GDP-alpha-D-mannose = GDP-4-dehydro-alpha-D-rhamnose + H2O</text>
        <dbReference type="Rhea" id="RHEA:23820"/>
        <dbReference type="ChEBI" id="CHEBI:15377"/>
        <dbReference type="ChEBI" id="CHEBI:57527"/>
        <dbReference type="ChEBI" id="CHEBI:57964"/>
        <dbReference type="EC" id="4.2.1.47"/>
    </reaction>
</comment>
<dbReference type="EC" id="4.2.1.47" evidence="3 6"/>
<accession>A0A2V2MQS2</accession>
<evidence type="ECO:0000256" key="3">
    <source>
        <dbReference type="ARBA" id="ARBA00011989"/>
    </source>
</evidence>
<dbReference type="PANTHER" id="PTHR43715">
    <property type="entry name" value="GDP-MANNOSE 4,6-DEHYDRATASE"/>
    <property type="match status" value="1"/>
</dbReference>
<reference evidence="8 9" key="1">
    <citation type="submission" date="2018-05" db="EMBL/GenBank/DDBJ databases">
        <title>Draft genome of Methanospirillum lacunae Ki8-1.</title>
        <authorList>
            <person name="Dueholm M.S."/>
            <person name="Nielsen P.H."/>
            <person name="Bakmann L.F."/>
            <person name="Otzen D.E."/>
        </authorList>
    </citation>
    <scope>NUCLEOTIDE SEQUENCE [LARGE SCALE GENOMIC DNA]</scope>
    <source>
        <strain evidence="8 9">Ki8-1</strain>
    </source>
</reference>
<sequence>MSHKTAFITGITGQDGSYLAELLLSKGYEVHGLVRRASTFNTQRIDHIYVDAHEPDARIFFHYGDLSDSEMISHVLYNIKPDEIYHLGAQSHVRVSFDTPEYTGNVTALGTTRILEAIRRSNPDVKFYQASSSEMFGHTDPPQNEDSCFWPRSPYACAKLYAYWMTRNYRDGYNMFACNGILFNHESPRRGEIFVTRKITRGIAAILAGKEKYLYLGNLEAKRDWGFTPEYVECMWRILQQDKPDDYVIGTGETHTVQEFVNAAFSYAGLDVEKHVKIDKKYFRPTEVEALLADPSRAEKKLGWKAKIKFSELVKIMVDADLKAAGVQPIGEGYEILSKQFPSRWWMRD</sequence>
<comment type="caution">
    <text evidence="6">Lacks conserved residue(s) required for the propagation of feature annotation.</text>
</comment>
<dbReference type="FunFam" id="3.40.50.720:FF:000102">
    <property type="entry name" value="GDP-mannose 4,6-dehydratase"/>
    <property type="match status" value="1"/>
</dbReference>
<evidence type="ECO:0000256" key="5">
    <source>
        <dbReference type="ARBA" id="ARBA00023239"/>
    </source>
</evidence>
<keyword evidence="4 6" id="KW-0521">NADP</keyword>
<dbReference type="GO" id="GO:0008446">
    <property type="term" value="F:GDP-mannose 4,6-dehydratase activity"/>
    <property type="evidence" value="ECO:0007669"/>
    <property type="project" value="UniProtKB-UniRule"/>
</dbReference>
<comment type="function">
    <text evidence="6">Catalyzes the conversion of GDP-D-mannose to GDP-4-dehydro-6-deoxy-D-mannose.</text>
</comment>
<protein>
    <recommendedName>
        <fullName evidence="3 6">GDP-mannose 4,6-dehydratase</fullName>
        <ecNumber evidence="3 6">4.2.1.47</ecNumber>
    </recommendedName>
    <alternativeName>
        <fullName evidence="6">GDP-D-mannose dehydratase</fullName>
    </alternativeName>
</protein>
<evidence type="ECO:0000256" key="6">
    <source>
        <dbReference type="HAMAP-Rule" id="MF_00955"/>
    </source>
</evidence>
<organism evidence="8 9">
    <name type="scientific">Methanospirillum lacunae</name>
    <dbReference type="NCBI Taxonomy" id="668570"/>
    <lineage>
        <taxon>Archaea</taxon>
        <taxon>Methanobacteriati</taxon>
        <taxon>Methanobacteriota</taxon>
        <taxon>Stenosarchaea group</taxon>
        <taxon>Methanomicrobia</taxon>
        <taxon>Methanomicrobiales</taxon>
        <taxon>Methanospirillaceae</taxon>
        <taxon>Methanospirillum</taxon>
    </lineage>
</organism>
<evidence type="ECO:0000313" key="9">
    <source>
        <dbReference type="Proteomes" id="UP000245657"/>
    </source>
</evidence>
<gene>
    <name evidence="6 8" type="primary">gmd</name>
    <name evidence="8" type="ORF">DK846_17115</name>
</gene>
<dbReference type="GeneID" id="97547163"/>
<keyword evidence="9" id="KW-1185">Reference proteome</keyword>